<organism evidence="1 2">
    <name type="scientific">Thorsellia kenyensis</name>
    <dbReference type="NCBI Taxonomy" id="1549888"/>
    <lineage>
        <taxon>Bacteria</taxon>
        <taxon>Pseudomonadati</taxon>
        <taxon>Pseudomonadota</taxon>
        <taxon>Gammaproteobacteria</taxon>
        <taxon>Enterobacterales</taxon>
        <taxon>Thorselliaceae</taxon>
        <taxon>Thorsellia</taxon>
    </lineage>
</organism>
<dbReference type="RefSeq" id="WP_385876000.1">
    <property type="nucleotide sequence ID" value="NZ_JBHLXE010000024.1"/>
</dbReference>
<sequence length="640" mass="75732">MDRAKNTLTGQALFDWFEELEHDIDEYYESTEAISNEDNLTDIEIQNKVIQKRLELLGNQTLAPDNLFLLNKVFTIKTNLMQLDECAFVLDHFLIDMNHQNTLSENNRVFLDFFVNIHRIELANLTKNKICLHVLTIKIVNTFYQLEKALFLKENLAFVESDYYIDNVAFIHERLNYLKQLLSKHAPSSIAADYMFHHKRLLFKNEFLSLSNTNLPLPKKLPQLFREVLSLYYHRLCVYLAEDDKLMLTVYLDKVNFLINAFGKKYNYDIFLLKIDVLLLYCTHLDLAEKNKEPTEKKWLEWISNKYHFTPLSGNPPILLFLYESWFKTQKDVEESIDTYKHITKLNVVLKVKRIKLFILYEQKKYQELRSAIKENLYDLDDATDALCLDCNLKVNLTPINDRKDKQLDESAAFFKTLIDSIRYLTDQQKYSYVWMKYVGTDSIELGELRSLIIKLFNLLYSHTSYWDKGIMVTPDKTQIDHLLSKAKALEELNPWVIEAELTHCIYKQNTVRMIEIVELLENKDIELGSNFFITYFCQYLFKKIKHYPSHSHDCLRFVYPTEARTLSLFADRIIDVFDEYAMSIQRNAKLDKKSIIIMFYESLLQSYDVFISRSYGQVMDADLSTFENAINYHKNLLCP</sequence>
<keyword evidence="2" id="KW-1185">Reference proteome</keyword>
<comment type="caution">
    <text evidence="1">The sequence shown here is derived from an EMBL/GenBank/DDBJ whole genome shotgun (WGS) entry which is preliminary data.</text>
</comment>
<accession>A0ABV6C7I7</accession>
<reference evidence="1 2" key="1">
    <citation type="submission" date="2024-09" db="EMBL/GenBank/DDBJ databases">
        <authorList>
            <person name="Sun Q."/>
            <person name="Mori K."/>
        </authorList>
    </citation>
    <scope>NUCLEOTIDE SEQUENCE [LARGE SCALE GENOMIC DNA]</scope>
    <source>
        <strain evidence="1 2">CCM 8545</strain>
    </source>
</reference>
<protein>
    <submittedName>
        <fullName evidence="1">Uncharacterized protein</fullName>
    </submittedName>
</protein>
<evidence type="ECO:0000313" key="1">
    <source>
        <dbReference type="EMBL" id="MFC0178928.1"/>
    </source>
</evidence>
<proteinExistence type="predicted"/>
<gene>
    <name evidence="1" type="ORF">ACFFIT_02270</name>
</gene>
<name>A0ABV6C7I7_9GAMM</name>
<evidence type="ECO:0000313" key="2">
    <source>
        <dbReference type="Proteomes" id="UP001589758"/>
    </source>
</evidence>
<dbReference type="EMBL" id="JBHLXE010000024">
    <property type="protein sequence ID" value="MFC0178928.1"/>
    <property type="molecule type" value="Genomic_DNA"/>
</dbReference>
<dbReference type="Proteomes" id="UP001589758">
    <property type="component" value="Unassembled WGS sequence"/>
</dbReference>